<dbReference type="InterPro" id="IPR045820">
    <property type="entry name" value="CLEC16A/TT9_C"/>
</dbReference>
<evidence type="ECO:0000313" key="6">
    <source>
        <dbReference type="EMBL" id="ERN16157.1"/>
    </source>
</evidence>
<organism evidence="6 7">
    <name type="scientific">Amborella trichopoda</name>
    <dbReference type="NCBI Taxonomy" id="13333"/>
    <lineage>
        <taxon>Eukaryota</taxon>
        <taxon>Viridiplantae</taxon>
        <taxon>Streptophyta</taxon>
        <taxon>Embryophyta</taxon>
        <taxon>Tracheophyta</taxon>
        <taxon>Spermatophyta</taxon>
        <taxon>Magnoliopsida</taxon>
        <taxon>Amborellales</taxon>
        <taxon>Amborellaceae</taxon>
        <taxon>Amborella</taxon>
    </lineage>
</organism>
<proteinExistence type="inferred from homology"/>
<dbReference type="PANTHER" id="PTHR21481:SF0">
    <property type="entry name" value="PROTEIN CLEC16A"/>
    <property type="match status" value="1"/>
</dbReference>
<dbReference type="Pfam" id="PF09758">
    <property type="entry name" value="FPL"/>
    <property type="match status" value="1"/>
</dbReference>
<feature type="domain" description="FPL" evidence="4">
    <location>
        <begin position="43"/>
        <end position="193"/>
    </location>
</feature>
<gene>
    <name evidence="6" type="ORF">AMTR_s00030p00222710</name>
</gene>
<feature type="domain" description="CLEC16A/TT9 C-terminal" evidence="5">
    <location>
        <begin position="251"/>
        <end position="387"/>
    </location>
</feature>
<name>U5D418_AMBTC</name>
<dbReference type="GO" id="GO:0016197">
    <property type="term" value="P:endosomal transport"/>
    <property type="evidence" value="ECO:0000318"/>
    <property type="project" value="GO_Central"/>
</dbReference>
<keyword evidence="3" id="KW-1133">Transmembrane helix</keyword>
<sequence length="760" mass="86403">MWWSLRPASQNRFSLERFKVLNDELQNVKLVDRLNKDFVGDLLRSVVEIVIYGDQHDPLIFEYFMERQGLAQFLRILKISEALSIEVQLLQSLSIMIQNLNSENAIYYCFSNGYIDNIIIHPFKFDDGELAPYYVSFLRTVSGKLDGHTICLLLKVQDEVAVSFPLYTEAIKFAYHEEKMIQIAVRALTLSIYNINDEILHTFITTPPRSEYFSDFVQYLRSRCYKLDILINATKNDHTHMKELLQETDKIMDDLYYCNDILGVGVTHLSKLITKSVLTSLILPVLLPSLHLGQNSELCVSPITSLYVLCRLLQIVGGKELVNCVAAGLLYNYTSKNVSSDLDTNRWHFHAELLCECSLEIKEYIISMRNLEFKRERDGNMKRPEGDLLKHALHGSHNGSSEWNSIQNPRSWLSSLIFSGNFCLMLPAIMFLLILSEKGDIDLNDLLLSVMGITEEEFQETFTMVMNSIIIYLSSQQPMSTDSLWNAGWILQKLLACQEKIPIDSFAISVKILYESSSKKLMKELNGCWLDLIPITLKMEWDNCMKATNMMYCIQFAQSLRNHVDKKILWSSLKLLYTIISQMVIYLPFLLGKGCLILLRSSSLGSSGTPGMDNLPVKFGMELDLGSGIPCKIAFEEHQEKDMFVVPVTKGISGKVLLAEEIFPDSNQGVVFAMAPLAGLNPKIDETHQRWLHLRIRTKAPTVGVNETSTSGLQSKHPDDGRWTIGFSDIETCKSARTLILEKRAEQRISPSICTIIAGK</sequence>
<keyword evidence="7" id="KW-1185">Reference proteome</keyword>
<dbReference type="InterPro" id="IPR019155">
    <property type="entry name" value="CLEC16A/TT9_N"/>
</dbReference>
<dbReference type="Pfam" id="PF19439">
    <property type="entry name" value="CLEC16A_C"/>
    <property type="match status" value="1"/>
</dbReference>
<dbReference type="STRING" id="13333.U5D418"/>
<evidence type="ECO:0000256" key="3">
    <source>
        <dbReference type="SAM" id="Phobius"/>
    </source>
</evidence>
<dbReference type="AlphaFoldDB" id="U5D418"/>
<keyword evidence="3" id="KW-0472">Membrane</keyword>
<evidence type="ECO:0000259" key="4">
    <source>
        <dbReference type="Pfam" id="PF09758"/>
    </source>
</evidence>
<dbReference type="GO" id="GO:0006914">
    <property type="term" value="P:autophagy"/>
    <property type="evidence" value="ECO:0007669"/>
    <property type="project" value="UniProtKB-KW"/>
</dbReference>
<evidence type="ECO:0000256" key="2">
    <source>
        <dbReference type="ARBA" id="ARBA00023006"/>
    </source>
</evidence>
<dbReference type="PANTHER" id="PTHR21481">
    <property type="entry name" value="PROTEIN CLEC16A"/>
    <property type="match status" value="1"/>
</dbReference>
<protein>
    <submittedName>
        <fullName evidence="6">Uncharacterized protein</fullName>
    </submittedName>
</protein>
<keyword evidence="2" id="KW-0072">Autophagy</keyword>
<accession>U5D418</accession>
<comment type="similarity">
    <text evidence="1">Belongs to the CLEC16A/gop-1 family.</text>
</comment>
<dbReference type="OMA" id="IQWHTGW"/>
<dbReference type="GO" id="GO:0007034">
    <property type="term" value="P:vacuolar transport"/>
    <property type="evidence" value="ECO:0000318"/>
    <property type="project" value="GO_Central"/>
</dbReference>
<dbReference type="InterPro" id="IPR039272">
    <property type="entry name" value="CLEC16A/TT9"/>
</dbReference>
<reference evidence="7" key="1">
    <citation type="journal article" date="2013" name="Science">
        <title>The Amborella genome and the evolution of flowering plants.</title>
        <authorList>
            <consortium name="Amborella Genome Project"/>
        </authorList>
    </citation>
    <scope>NUCLEOTIDE SEQUENCE [LARGE SCALE GENOMIC DNA]</scope>
</reference>
<dbReference type="EMBL" id="KI392485">
    <property type="protein sequence ID" value="ERN16157.1"/>
    <property type="molecule type" value="Genomic_DNA"/>
</dbReference>
<dbReference type="HOGENOM" id="CLU_017600_0_0_1"/>
<evidence type="ECO:0000259" key="5">
    <source>
        <dbReference type="Pfam" id="PF19439"/>
    </source>
</evidence>
<feature type="transmembrane region" description="Helical" evidence="3">
    <location>
        <begin position="412"/>
        <end position="435"/>
    </location>
</feature>
<dbReference type="Gramene" id="ERN16157">
    <property type="protein sequence ID" value="ERN16157"/>
    <property type="gene ID" value="AMTR_s00030p00222710"/>
</dbReference>
<evidence type="ECO:0000256" key="1">
    <source>
        <dbReference type="ARBA" id="ARBA00006441"/>
    </source>
</evidence>
<dbReference type="GO" id="GO:1901096">
    <property type="term" value="P:regulation of autophagosome maturation"/>
    <property type="evidence" value="ECO:0000318"/>
    <property type="project" value="GO_Central"/>
</dbReference>
<dbReference type="eggNOG" id="KOG2219">
    <property type="taxonomic scope" value="Eukaryota"/>
</dbReference>
<keyword evidence="3" id="KW-0812">Transmembrane</keyword>
<dbReference type="Proteomes" id="UP000017836">
    <property type="component" value="Unassembled WGS sequence"/>
</dbReference>
<feature type="transmembrane region" description="Helical" evidence="3">
    <location>
        <begin position="575"/>
        <end position="599"/>
    </location>
</feature>
<dbReference type="GO" id="GO:0005794">
    <property type="term" value="C:Golgi apparatus"/>
    <property type="evidence" value="ECO:0000318"/>
    <property type="project" value="GO_Central"/>
</dbReference>
<evidence type="ECO:0000313" key="7">
    <source>
        <dbReference type="Proteomes" id="UP000017836"/>
    </source>
</evidence>